<protein>
    <submittedName>
        <fullName evidence="6">ABC transporter related protein</fullName>
    </submittedName>
</protein>
<dbReference type="SMART" id="SM00382">
    <property type="entry name" value="AAA"/>
    <property type="match status" value="1"/>
</dbReference>
<dbReference type="InterPro" id="IPR003439">
    <property type="entry name" value="ABC_transporter-like_ATP-bd"/>
</dbReference>
<dbReference type="Proteomes" id="UP000006362">
    <property type="component" value="Chromosome"/>
</dbReference>
<dbReference type="Pfam" id="PF00005">
    <property type="entry name" value="ABC_tran"/>
    <property type="match status" value="1"/>
</dbReference>
<evidence type="ECO:0000256" key="1">
    <source>
        <dbReference type="ARBA" id="ARBA00005417"/>
    </source>
</evidence>
<sequence length="218" mass="24642">MEVLKATDLWVEIGGIEVLRGVDFSLSKGEKLFLTGDNGAGKTTFIETLMGFVKPLRGQIFLNGSPVESEGDWRKLRLTVGYVFQNPDDQLFCPTVEEEIAFAPLVAGKSRREVEEIVSSLLSLFKIEHLRLRPTHKLSGGEKRIVSIAAVLAMEPELLILDEPTVGLDRFRLARLEEFLRETDCGVLVVTHERELIDRLRWRRLELKEGRLLLAEDG</sequence>
<keyword evidence="3" id="KW-0547">Nucleotide-binding</keyword>
<dbReference type="InterPro" id="IPR015856">
    <property type="entry name" value="ABC_transpr_CbiO/EcfA_su"/>
</dbReference>
<feature type="domain" description="ABC transporter" evidence="5">
    <location>
        <begin position="4"/>
        <end position="218"/>
    </location>
</feature>
<dbReference type="KEGG" id="tam:Theam_1522"/>
<dbReference type="GO" id="GO:0043190">
    <property type="term" value="C:ATP-binding cassette (ABC) transporter complex"/>
    <property type="evidence" value="ECO:0007669"/>
    <property type="project" value="TreeGrafter"/>
</dbReference>
<gene>
    <name evidence="6" type="ordered locus">Theam_1522</name>
</gene>
<dbReference type="GO" id="GO:0042626">
    <property type="term" value="F:ATPase-coupled transmembrane transporter activity"/>
    <property type="evidence" value="ECO:0007669"/>
    <property type="project" value="TreeGrafter"/>
</dbReference>
<evidence type="ECO:0000313" key="6">
    <source>
        <dbReference type="EMBL" id="ADU97483.1"/>
    </source>
</evidence>
<dbReference type="EMBL" id="CP002444">
    <property type="protein sequence ID" value="ADU97483.1"/>
    <property type="molecule type" value="Genomic_DNA"/>
</dbReference>
<dbReference type="Gene3D" id="3.40.50.300">
    <property type="entry name" value="P-loop containing nucleotide triphosphate hydrolases"/>
    <property type="match status" value="1"/>
</dbReference>
<organism evidence="6 7">
    <name type="scientific">Thermovibrio ammonificans (strain DSM 15698 / JCM 12110 / HB-1)</name>
    <dbReference type="NCBI Taxonomy" id="648996"/>
    <lineage>
        <taxon>Bacteria</taxon>
        <taxon>Pseudomonadati</taxon>
        <taxon>Aquificota</taxon>
        <taxon>Aquificia</taxon>
        <taxon>Desulfurobacteriales</taxon>
        <taxon>Desulfurobacteriaceae</taxon>
        <taxon>Thermovibrio</taxon>
    </lineage>
</organism>
<dbReference type="PANTHER" id="PTHR43553">
    <property type="entry name" value="HEAVY METAL TRANSPORTER"/>
    <property type="match status" value="1"/>
</dbReference>
<evidence type="ECO:0000256" key="3">
    <source>
        <dbReference type="ARBA" id="ARBA00022741"/>
    </source>
</evidence>
<comment type="similarity">
    <text evidence="1">Belongs to the ABC transporter superfamily.</text>
</comment>
<reference evidence="6" key="1">
    <citation type="submission" date="2011-01" db="EMBL/GenBank/DDBJ databases">
        <title>Complete sequence of chromosome of Thermovibrio ammonificans HB-1.</title>
        <authorList>
            <consortium name="US DOE Joint Genome Institute"/>
            <person name="Lucas S."/>
            <person name="Copeland A."/>
            <person name="Lapidus A."/>
            <person name="Cheng J.-F."/>
            <person name="Goodwin L."/>
            <person name="Pitluck S."/>
            <person name="Davenport K."/>
            <person name="Detter J.C."/>
            <person name="Han C."/>
            <person name="Tapia R."/>
            <person name="Land M."/>
            <person name="Hauser L."/>
            <person name="Kyrpides N."/>
            <person name="Ivanova N."/>
            <person name="Ovchinnikova G."/>
            <person name="Vetriani C."/>
            <person name="Woyke T."/>
        </authorList>
    </citation>
    <scope>NUCLEOTIDE SEQUENCE [LARGE SCALE GENOMIC DNA]</scope>
    <source>
        <strain evidence="6">HB-1</strain>
    </source>
</reference>
<dbReference type="InterPro" id="IPR027417">
    <property type="entry name" value="P-loop_NTPase"/>
</dbReference>
<evidence type="ECO:0000256" key="2">
    <source>
        <dbReference type="ARBA" id="ARBA00022448"/>
    </source>
</evidence>
<keyword evidence="4" id="KW-0067">ATP-binding</keyword>
<keyword evidence="7" id="KW-1185">Reference proteome</keyword>
<dbReference type="InterPro" id="IPR050095">
    <property type="entry name" value="ECF_ABC_transporter_ATP-bd"/>
</dbReference>
<keyword evidence="2" id="KW-0813">Transport</keyword>
<dbReference type="PANTHER" id="PTHR43553:SF24">
    <property type="entry name" value="ENERGY-COUPLING FACTOR TRANSPORTER ATP-BINDING PROTEIN ECFA1"/>
    <property type="match status" value="1"/>
</dbReference>
<dbReference type="GO" id="GO:0005524">
    <property type="term" value="F:ATP binding"/>
    <property type="evidence" value="ECO:0007669"/>
    <property type="project" value="UniProtKB-KW"/>
</dbReference>
<dbReference type="eggNOG" id="COG1122">
    <property type="taxonomic scope" value="Bacteria"/>
</dbReference>
<dbReference type="InterPro" id="IPR003593">
    <property type="entry name" value="AAA+_ATPase"/>
</dbReference>
<dbReference type="SUPFAM" id="SSF52540">
    <property type="entry name" value="P-loop containing nucleoside triphosphate hydrolases"/>
    <property type="match status" value="1"/>
</dbReference>
<dbReference type="HOGENOM" id="CLU_000604_1_22_0"/>
<dbReference type="PROSITE" id="PS50893">
    <property type="entry name" value="ABC_TRANSPORTER_2"/>
    <property type="match status" value="1"/>
</dbReference>
<evidence type="ECO:0000313" key="7">
    <source>
        <dbReference type="Proteomes" id="UP000006362"/>
    </source>
</evidence>
<name>E8T4M5_THEA1</name>
<proteinExistence type="inferred from homology"/>
<dbReference type="GO" id="GO:0016887">
    <property type="term" value="F:ATP hydrolysis activity"/>
    <property type="evidence" value="ECO:0007669"/>
    <property type="project" value="InterPro"/>
</dbReference>
<accession>E8T4M5</accession>
<evidence type="ECO:0000259" key="5">
    <source>
        <dbReference type="PROSITE" id="PS50893"/>
    </source>
</evidence>
<dbReference type="OrthoDB" id="197875at2"/>
<evidence type="ECO:0000256" key="4">
    <source>
        <dbReference type="ARBA" id="ARBA00022840"/>
    </source>
</evidence>
<dbReference type="AlphaFoldDB" id="E8T4M5"/>
<dbReference type="CDD" id="cd03225">
    <property type="entry name" value="ABC_cobalt_CbiO_domain1"/>
    <property type="match status" value="1"/>
</dbReference>
<dbReference type="STRING" id="648996.Theam_1522"/>
<dbReference type="RefSeq" id="WP_013538269.1">
    <property type="nucleotide sequence ID" value="NC_014926.1"/>
</dbReference>